<dbReference type="InterPro" id="IPR027409">
    <property type="entry name" value="GroEL-like_apical_dom_sf"/>
</dbReference>
<comment type="similarity">
    <text evidence="1">Belongs to the chaperonin (HSP60) family.</text>
</comment>
<accession>A0AAV6KX94</accession>
<evidence type="ECO:0000256" key="2">
    <source>
        <dbReference type="ARBA" id="ARBA00023186"/>
    </source>
</evidence>
<dbReference type="PRINTS" id="PR00298">
    <property type="entry name" value="CHAPERONIN60"/>
</dbReference>
<comment type="caution">
    <text evidence="4">The sequence shown here is derived from an EMBL/GenBank/DDBJ whole genome shotgun (WGS) entry which is preliminary data.</text>
</comment>
<evidence type="ECO:0000256" key="3">
    <source>
        <dbReference type="SAM" id="Phobius"/>
    </source>
</evidence>
<dbReference type="SUPFAM" id="SSF52029">
    <property type="entry name" value="GroEL apical domain-like"/>
    <property type="match status" value="1"/>
</dbReference>
<dbReference type="Gene3D" id="3.50.7.10">
    <property type="entry name" value="GroEL"/>
    <property type="match status" value="1"/>
</dbReference>
<evidence type="ECO:0000313" key="4">
    <source>
        <dbReference type="EMBL" id="KAG5557025.1"/>
    </source>
</evidence>
<name>A0AAV6KX94_9ERIC</name>
<evidence type="ECO:0000313" key="5">
    <source>
        <dbReference type="Proteomes" id="UP000823749"/>
    </source>
</evidence>
<feature type="transmembrane region" description="Helical" evidence="3">
    <location>
        <begin position="176"/>
        <end position="198"/>
    </location>
</feature>
<keyword evidence="3" id="KW-1133">Transmembrane helix</keyword>
<dbReference type="PANTHER" id="PTHR45633">
    <property type="entry name" value="60 KDA HEAT SHOCK PROTEIN, MITOCHONDRIAL"/>
    <property type="match status" value="1"/>
</dbReference>
<dbReference type="GO" id="GO:0140662">
    <property type="term" value="F:ATP-dependent protein folding chaperone"/>
    <property type="evidence" value="ECO:0007669"/>
    <property type="project" value="InterPro"/>
</dbReference>
<sequence>MEENKKREIWVWLVAWDSSSHGYQLNILSHVVESTKGLAWNDFDVRGGYLILIIAEDIEQEALATLVVNKLRGALKIAALKAPGFGDRKSQYLDDVVILTGATVNRDELGLTLDKADKEVMGHGAKVVFTKDSTTIVGDGSTQDAVNQRVAQIKNFIEVAEQEYEKEKLNDRITKLSGGVVVIQATLHHILACLLKGGLALLGCLSDHTSEIPQTPSFVLWLCWMGLMVGCGEGLFGSFDAVIEKGISRDSRFPLGEFCIRLYLLNLNLYMQCRNNSRLNAAKMLEEVGRYDGIKSNIRHLSHSVTFFFLDLFKYPLALTKASSLSRFSVVFDSPIKADFRAAKSKLAIGGEEQTRHCMDHAEPFRYFIV</sequence>
<protein>
    <submittedName>
        <fullName evidence="4">Uncharacterized protein</fullName>
    </submittedName>
</protein>
<keyword evidence="3" id="KW-0472">Membrane</keyword>
<feature type="transmembrane region" description="Helical" evidence="3">
    <location>
        <begin position="218"/>
        <end position="243"/>
    </location>
</feature>
<dbReference type="Proteomes" id="UP000823749">
    <property type="component" value="Chromosome 3"/>
</dbReference>
<dbReference type="EMBL" id="JACTNZ010000003">
    <property type="protein sequence ID" value="KAG5557025.1"/>
    <property type="molecule type" value="Genomic_DNA"/>
</dbReference>
<proteinExistence type="inferred from homology"/>
<gene>
    <name evidence="4" type="ORF">RHGRI_007317</name>
</gene>
<dbReference type="GO" id="GO:0042026">
    <property type="term" value="P:protein refolding"/>
    <property type="evidence" value="ECO:0007669"/>
    <property type="project" value="InterPro"/>
</dbReference>
<organism evidence="4 5">
    <name type="scientific">Rhododendron griersonianum</name>
    <dbReference type="NCBI Taxonomy" id="479676"/>
    <lineage>
        <taxon>Eukaryota</taxon>
        <taxon>Viridiplantae</taxon>
        <taxon>Streptophyta</taxon>
        <taxon>Embryophyta</taxon>
        <taxon>Tracheophyta</taxon>
        <taxon>Spermatophyta</taxon>
        <taxon>Magnoliopsida</taxon>
        <taxon>eudicotyledons</taxon>
        <taxon>Gunneridae</taxon>
        <taxon>Pentapetalae</taxon>
        <taxon>asterids</taxon>
        <taxon>Ericales</taxon>
        <taxon>Ericaceae</taxon>
        <taxon>Ericoideae</taxon>
        <taxon>Rhodoreae</taxon>
        <taxon>Rhododendron</taxon>
    </lineage>
</organism>
<evidence type="ECO:0000256" key="1">
    <source>
        <dbReference type="ARBA" id="ARBA00006607"/>
    </source>
</evidence>
<keyword evidence="5" id="KW-1185">Reference proteome</keyword>
<keyword evidence="3" id="KW-0812">Transmembrane</keyword>
<keyword evidence="2" id="KW-0143">Chaperone</keyword>
<dbReference type="InterPro" id="IPR001844">
    <property type="entry name" value="Cpn60/GroEL"/>
</dbReference>
<reference evidence="4" key="1">
    <citation type="submission" date="2020-08" db="EMBL/GenBank/DDBJ databases">
        <title>Plant Genome Project.</title>
        <authorList>
            <person name="Zhang R.-G."/>
        </authorList>
    </citation>
    <scope>NUCLEOTIDE SEQUENCE</scope>
    <source>
        <strain evidence="4">WSP0</strain>
        <tissue evidence="4">Leaf</tissue>
    </source>
</reference>
<dbReference type="FunFam" id="3.50.7.10:FF:000028">
    <property type="entry name" value="Chaperonin 60 subunit beta 2 chloroplastic"/>
    <property type="match status" value="1"/>
</dbReference>
<dbReference type="AlphaFoldDB" id="A0AAV6KX94"/>